<name>A0A0J7YPM3_BETVV</name>
<dbReference type="EMBL" id="KQ107889">
    <property type="protein sequence ID" value="KMS65487.1"/>
    <property type="molecule type" value="Genomic_DNA"/>
</dbReference>
<evidence type="ECO:0008006" key="4">
    <source>
        <dbReference type="Google" id="ProtNLM"/>
    </source>
</evidence>
<proteinExistence type="predicted"/>
<evidence type="ECO:0000313" key="3">
    <source>
        <dbReference type="Proteomes" id="UP000035740"/>
    </source>
</evidence>
<protein>
    <recommendedName>
        <fullName evidence="4">E3 ubiquitin protein ligase</fullName>
    </recommendedName>
</protein>
<dbReference type="Proteomes" id="UP000035740">
    <property type="component" value="Unassembled WGS sequence"/>
</dbReference>
<gene>
    <name evidence="2" type="ORF">BVRB_035500</name>
</gene>
<dbReference type="Gramene" id="KMS65487">
    <property type="protein sequence ID" value="KMS65487"/>
    <property type="gene ID" value="BVRB_035500"/>
</dbReference>
<keyword evidence="1" id="KW-0175">Coiled coil</keyword>
<dbReference type="AlphaFoldDB" id="A0A0J7YPM3"/>
<evidence type="ECO:0000313" key="2">
    <source>
        <dbReference type="EMBL" id="KMS65487.1"/>
    </source>
</evidence>
<accession>A0A0J7YPM3</accession>
<evidence type="ECO:0000256" key="1">
    <source>
        <dbReference type="SAM" id="Coils"/>
    </source>
</evidence>
<dbReference type="OrthoDB" id="10675996at2759"/>
<organism evidence="2 3">
    <name type="scientific">Beta vulgaris subsp. vulgaris</name>
    <name type="common">Beet</name>
    <dbReference type="NCBI Taxonomy" id="3555"/>
    <lineage>
        <taxon>Eukaryota</taxon>
        <taxon>Viridiplantae</taxon>
        <taxon>Streptophyta</taxon>
        <taxon>Embryophyta</taxon>
        <taxon>Tracheophyta</taxon>
        <taxon>Spermatophyta</taxon>
        <taxon>Magnoliopsida</taxon>
        <taxon>eudicotyledons</taxon>
        <taxon>Gunneridae</taxon>
        <taxon>Pentapetalae</taxon>
        <taxon>Caryophyllales</taxon>
        <taxon>Chenopodiaceae</taxon>
        <taxon>Betoideae</taxon>
        <taxon>Beta</taxon>
    </lineage>
</organism>
<feature type="non-terminal residue" evidence="2">
    <location>
        <position position="1"/>
    </location>
</feature>
<reference evidence="2 3" key="1">
    <citation type="journal article" date="2014" name="Nature">
        <title>The genome of the recently domesticated crop plant sugar beet (Beta vulgaris).</title>
        <authorList>
            <person name="Dohm J.C."/>
            <person name="Minoche A.E."/>
            <person name="Holtgrawe D."/>
            <person name="Capella-Gutierrez S."/>
            <person name="Zakrzewski F."/>
            <person name="Tafer H."/>
            <person name="Rupp O."/>
            <person name="Sorensen T.R."/>
            <person name="Stracke R."/>
            <person name="Reinhardt R."/>
            <person name="Goesmann A."/>
            <person name="Kraft T."/>
            <person name="Schulz B."/>
            <person name="Stadler P.F."/>
            <person name="Schmidt T."/>
            <person name="Gabaldon T."/>
            <person name="Lehrach H."/>
            <person name="Weisshaar B."/>
            <person name="Himmelbauer H."/>
        </authorList>
    </citation>
    <scope>NUCLEOTIDE SEQUENCE [LARGE SCALE GENOMIC DNA]</scope>
    <source>
        <tissue evidence="2">Taproot</tissue>
    </source>
</reference>
<keyword evidence="3" id="KW-1185">Reference proteome</keyword>
<sequence length="175" mass="20587">VNLQIQYHQVRFEILLYEFREERNTSVLLLWAPLPSANIADTVPELMSDRWQTQLAQLNLDLMEVRLAKAEAIKRMKEVSAELHQTRTQSHHQLESYNEQIRSLQEQHNLAAAELASAKSKVEQLSLEIVDYQTALRHRSETEQTLREFLRGKENELLLKEEHAEQYSNVLQREL</sequence>
<feature type="non-terminal residue" evidence="2">
    <location>
        <position position="175"/>
    </location>
</feature>
<feature type="coiled-coil region" evidence="1">
    <location>
        <begin position="69"/>
        <end position="135"/>
    </location>
</feature>